<dbReference type="Proteomes" id="UP000219621">
    <property type="component" value="Unassembled WGS sequence"/>
</dbReference>
<dbReference type="RefSeq" id="WP_097281465.1">
    <property type="nucleotide sequence ID" value="NZ_OCNJ01000015.1"/>
</dbReference>
<keyword evidence="3 8" id="KW-0813">Transport</keyword>
<evidence type="ECO:0000256" key="2">
    <source>
        <dbReference type="ARBA" id="ARBA00007069"/>
    </source>
</evidence>
<keyword evidence="6 8" id="KW-1133">Transmembrane helix</keyword>
<feature type="transmembrane region" description="Helical" evidence="8">
    <location>
        <begin position="81"/>
        <end position="105"/>
    </location>
</feature>
<feature type="transmembrane region" description="Helical" evidence="8">
    <location>
        <begin position="161"/>
        <end position="187"/>
    </location>
</feature>
<feature type="domain" description="ABC transmembrane type-1" evidence="9">
    <location>
        <begin position="82"/>
        <end position="288"/>
    </location>
</feature>
<dbReference type="PANTHER" id="PTHR42929">
    <property type="entry name" value="INNER MEMBRANE ABC TRANSPORTER PERMEASE PROTEIN YDCU-RELATED-RELATED"/>
    <property type="match status" value="1"/>
</dbReference>
<dbReference type="GO" id="GO:0055085">
    <property type="term" value="P:transmembrane transport"/>
    <property type="evidence" value="ECO:0007669"/>
    <property type="project" value="InterPro"/>
</dbReference>
<evidence type="ECO:0000256" key="8">
    <source>
        <dbReference type="RuleBase" id="RU363032"/>
    </source>
</evidence>
<sequence>MLEAIRRSPRLQRLLLIGPAVAIVVVFMLLPLGLMAYVSFLERGQYGGVIWDQYTVEAYVGFFFERDFLDNLVVNTDYVSIYLRSFLLSLLTTVIALAVGFPVALYIALQPPSRRKLLVFLVTIPFWTNLLVRNYAWILLLRTNGLIDQWAQGLGLTDQSISILYTPAAIAIGLTYSYLPFMVLPIYASLEKLDFRLVEAAYDLYATRLQALRRVVVPLSLPGIAAGCTLVFIPCLGAYVTPELLGGSKELMIGNLIQLQFGASRNWPLGSALAFTLLAFVLLAMLVYLLRFRKLPE</sequence>
<comment type="similarity">
    <text evidence="2">Belongs to the binding-protein-dependent transport system permease family. CysTW subfamily.</text>
</comment>
<proteinExistence type="inferred from homology"/>
<comment type="subcellular location">
    <subcellularLocation>
        <location evidence="1 8">Cell membrane</location>
        <topology evidence="1 8">Multi-pass membrane protein</topology>
    </subcellularLocation>
</comment>
<dbReference type="AlphaFoldDB" id="A0A286GZP9"/>
<organism evidence="10 11">
    <name type="scientific">Caenispirillum bisanense</name>
    <dbReference type="NCBI Taxonomy" id="414052"/>
    <lineage>
        <taxon>Bacteria</taxon>
        <taxon>Pseudomonadati</taxon>
        <taxon>Pseudomonadota</taxon>
        <taxon>Alphaproteobacteria</taxon>
        <taxon>Rhodospirillales</taxon>
        <taxon>Novispirillaceae</taxon>
        <taxon>Caenispirillum</taxon>
    </lineage>
</organism>
<evidence type="ECO:0000256" key="4">
    <source>
        <dbReference type="ARBA" id="ARBA00022475"/>
    </source>
</evidence>
<feature type="transmembrane region" description="Helical" evidence="8">
    <location>
        <begin position="14"/>
        <end position="38"/>
    </location>
</feature>
<feature type="transmembrane region" description="Helical" evidence="8">
    <location>
        <begin position="269"/>
        <end position="290"/>
    </location>
</feature>
<protein>
    <submittedName>
        <fullName evidence="10">Spermidine/putrescine transport system permease protein</fullName>
    </submittedName>
</protein>
<dbReference type="Pfam" id="PF00528">
    <property type="entry name" value="BPD_transp_1"/>
    <property type="match status" value="1"/>
</dbReference>
<keyword evidence="5 8" id="KW-0812">Transmembrane</keyword>
<keyword evidence="4" id="KW-1003">Cell membrane</keyword>
<evidence type="ECO:0000256" key="7">
    <source>
        <dbReference type="ARBA" id="ARBA00023136"/>
    </source>
</evidence>
<evidence type="ECO:0000259" key="9">
    <source>
        <dbReference type="PROSITE" id="PS50928"/>
    </source>
</evidence>
<evidence type="ECO:0000313" key="10">
    <source>
        <dbReference type="EMBL" id="SOE01010.1"/>
    </source>
</evidence>
<evidence type="ECO:0000256" key="1">
    <source>
        <dbReference type="ARBA" id="ARBA00004651"/>
    </source>
</evidence>
<evidence type="ECO:0000256" key="3">
    <source>
        <dbReference type="ARBA" id="ARBA00022448"/>
    </source>
</evidence>
<accession>A0A286GZP9</accession>
<evidence type="ECO:0000256" key="6">
    <source>
        <dbReference type="ARBA" id="ARBA00022989"/>
    </source>
</evidence>
<evidence type="ECO:0000313" key="11">
    <source>
        <dbReference type="Proteomes" id="UP000219621"/>
    </source>
</evidence>
<dbReference type="InterPro" id="IPR035906">
    <property type="entry name" value="MetI-like_sf"/>
</dbReference>
<dbReference type="CDD" id="cd06261">
    <property type="entry name" value="TM_PBP2"/>
    <property type="match status" value="1"/>
</dbReference>
<dbReference type="SUPFAM" id="SSF161098">
    <property type="entry name" value="MetI-like"/>
    <property type="match status" value="1"/>
</dbReference>
<name>A0A286GZP9_9PROT</name>
<dbReference type="PROSITE" id="PS50928">
    <property type="entry name" value="ABC_TM1"/>
    <property type="match status" value="1"/>
</dbReference>
<feature type="transmembrane region" description="Helical" evidence="8">
    <location>
        <begin position="117"/>
        <end position="141"/>
    </location>
</feature>
<dbReference type="PANTHER" id="PTHR42929:SF1">
    <property type="entry name" value="INNER MEMBRANE ABC TRANSPORTER PERMEASE PROTEIN YDCU-RELATED"/>
    <property type="match status" value="1"/>
</dbReference>
<gene>
    <name evidence="10" type="ORF">SAMN05421508_11554</name>
</gene>
<dbReference type="OrthoDB" id="7915284at2"/>
<feature type="transmembrane region" description="Helical" evidence="8">
    <location>
        <begin position="215"/>
        <end position="240"/>
    </location>
</feature>
<dbReference type="InterPro" id="IPR000515">
    <property type="entry name" value="MetI-like"/>
</dbReference>
<reference evidence="10 11" key="1">
    <citation type="submission" date="2017-09" db="EMBL/GenBank/DDBJ databases">
        <authorList>
            <person name="Ehlers B."/>
            <person name="Leendertz F.H."/>
        </authorList>
    </citation>
    <scope>NUCLEOTIDE SEQUENCE [LARGE SCALE GENOMIC DNA]</scope>
    <source>
        <strain evidence="10 11">USBA 140</strain>
    </source>
</reference>
<dbReference type="GO" id="GO:0005886">
    <property type="term" value="C:plasma membrane"/>
    <property type="evidence" value="ECO:0007669"/>
    <property type="project" value="UniProtKB-SubCell"/>
</dbReference>
<evidence type="ECO:0000256" key="5">
    <source>
        <dbReference type="ARBA" id="ARBA00022692"/>
    </source>
</evidence>
<dbReference type="Gene3D" id="1.10.3720.10">
    <property type="entry name" value="MetI-like"/>
    <property type="match status" value="1"/>
</dbReference>
<dbReference type="EMBL" id="OCNJ01000015">
    <property type="protein sequence ID" value="SOE01010.1"/>
    <property type="molecule type" value="Genomic_DNA"/>
</dbReference>
<keyword evidence="11" id="KW-1185">Reference proteome</keyword>
<keyword evidence="7 8" id="KW-0472">Membrane</keyword>